<dbReference type="Gene3D" id="3.40.190.10">
    <property type="entry name" value="Periplasmic binding protein-like II"/>
    <property type="match status" value="2"/>
</dbReference>
<evidence type="ECO:0000256" key="1">
    <source>
        <dbReference type="SAM" id="Phobius"/>
    </source>
</evidence>
<dbReference type="InterPro" id="IPR015683">
    <property type="entry name" value="Ionotropic_Glu_rcpt"/>
</dbReference>
<keyword evidence="1" id="KW-0812">Transmembrane</keyword>
<feature type="transmembrane region" description="Helical" evidence="1">
    <location>
        <begin position="109"/>
        <end position="129"/>
    </location>
</feature>
<reference evidence="3" key="1">
    <citation type="submission" date="2025-08" db="UniProtKB">
        <authorList>
            <consortium name="RefSeq"/>
        </authorList>
    </citation>
    <scope>IDENTIFICATION</scope>
    <source>
        <tissue evidence="3">Muscle</tissue>
    </source>
</reference>
<name>A0ABM1TSI0_LIMPO</name>
<dbReference type="SUPFAM" id="SSF53850">
    <property type="entry name" value="Periplasmic binding protein-like II"/>
    <property type="match status" value="1"/>
</dbReference>
<dbReference type="Proteomes" id="UP000694941">
    <property type="component" value="Unplaced"/>
</dbReference>
<protein>
    <submittedName>
        <fullName evidence="3">Glutamate receptor ionotropic, NMDA 2B-like</fullName>
    </submittedName>
</protein>
<evidence type="ECO:0000313" key="3">
    <source>
        <dbReference type="RefSeq" id="XP_022258836.1"/>
    </source>
</evidence>
<dbReference type="RefSeq" id="XP_022258836.1">
    <property type="nucleotide sequence ID" value="XM_022403128.1"/>
</dbReference>
<gene>
    <name evidence="3" type="primary">LOC111089880</name>
</gene>
<sequence>MDFLDYLCNNFHGFVWELDAFIYDATVLEYLAGQDNECRLLTVGSWFSMTGYGFAFPKKSKYLHMFNKYMIQYRENGDLDRLQRFWLQGVCKPSKNKRNTSNPLDTNQFMSAFLLLGCGVIFTLVLLGLEHIYFKYMRQHLAKKDTGGCLALVSLSMGKSLTFRGAVYEAQDMLKRHRCKDPICDTQLWKARHELDMVRIELKQLQKELHLRTSPVNSLKPRDITRDHRSISEFKPSQTKLYYRPLRREIAEYETVI</sequence>
<keyword evidence="2" id="KW-1185">Reference proteome</keyword>
<keyword evidence="1" id="KW-0472">Membrane</keyword>
<proteinExistence type="predicted"/>
<evidence type="ECO:0000313" key="2">
    <source>
        <dbReference type="Proteomes" id="UP000694941"/>
    </source>
</evidence>
<dbReference type="PANTHER" id="PTHR18966">
    <property type="entry name" value="IONOTROPIC GLUTAMATE RECEPTOR"/>
    <property type="match status" value="1"/>
</dbReference>
<accession>A0ABM1TSI0</accession>
<organism evidence="2 3">
    <name type="scientific">Limulus polyphemus</name>
    <name type="common">Atlantic horseshoe crab</name>
    <dbReference type="NCBI Taxonomy" id="6850"/>
    <lineage>
        <taxon>Eukaryota</taxon>
        <taxon>Metazoa</taxon>
        <taxon>Ecdysozoa</taxon>
        <taxon>Arthropoda</taxon>
        <taxon>Chelicerata</taxon>
        <taxon>Merostomata</taxon>
        <taxon>Xiphosura</taxon>
        <taxon>Limulidae</taxon>
        <taxon>Limulus</taxon>
    </lineage>
</organism>
<dbReference type="GeneID" id="111089880"/>
<keyword evidence="1" id="KW-1133">Transmembrane helix</keyword>